<protein>
    <submittedName>
        <fullName evidence="7">Plexin-B2-like</fullName>
    </submittedName>
</protein>
<evidence type="ECO:0000256" key="3">
    <source>
        <dbReference type="ARBA" id="ARBA00023157"/>
    </source>
</evidence>
<dbReference type="Gene3D" id="2.60.40.10">
    <property type="entry name" value="Immunoglobulins"/>
    <property type="match status" value="2"/>
</dbReference>
<keyword evidence="3" id="KW-1015">Disulfide bond</keyword>
<feature type="domain" description="PSI" evidence="5">
    <location>
        <begin position="140"/>
        <end position="191"/>
    </location>
</feature>
<dbReference type="InterPro" id="IPR015943">
    <property type="entry name" value="WD40/YVTN_repeat-like_dom_sf"/>
</dbReference>
<dbReference type="Pfam" id="PF01437">
    <property type="entry name" value="PSI"/>
    <property type="match status" value="2"/>
</dbReference>
<dbReference type="InterPro" id="IPR002165">
    <property type="entry name" value="Plexin_repeat"/>
</dbReference>
<dbReference type="AlphaFoldDB" id="A0A8B8AYL9"/>
<evidence type="ECO:0000256" key="1">
    <source>
        <dbReference type="ARBA" id="ARBA00004370"/>
    </source>
</evidence>
<dbReference type="KEGG" id="cvn:111106024"/>
<keyword evidence="2" id="KW-0472">Membrane</keyword>
<keyword evidence="6" id="KW-1185">Reference proteome</keyword>
<evidence type="ECO:0000313" key="6">
    <source>
        <dbReference type="Proteomes" id="UP000694844"/>
    </source>
</evidence>
<dbReference type="SMART" id="SM00423">
    <property type="entry name" value="PSI"/>
    <property type="match status" value="2"/>
</dbReference>
<dbReference type="InterPro" id="IPR013783">
    <property type="entry name" value="Ig-like_fold"/>
</dbReference>
<evidence type="ECO:0000256" key="2">
    <source>
        <dbReference type="ARBA" id="ARBA00023136"/>
    </source>
</evidence>
<proteinExistence type="predicted"/>
<dbReference type="Gene3D" id="2.130.10.10">
    <property type="entry name" value="YVTN repeat-like/Quinoprotein amine dehydrogenase"/>
    <property type="match status" value="1"/>
</dbReference>
<dbReference type="GO" id="GO:0002116">
    <property type="term" value="C:semaphorin receptor complex"/>
    <property type="evidence" value="ECO:0007669"/>
    <property type="project" value="TreeGrafter"/>
</dbReference>
<dbReference type="InterPro" id="IPR036352">
    <property type="entry name" value="Semap_dom_sf"/>
</dbReference>
<dbReference type="GO" id="GO:0017154">
    <property type="term" value="F:semaphorin receptor activity"/>
    <property type="evidence" value="ECO:0007669"/>
    <property type="project" value="InterPro"/>
</dbReference>
<dbReference type="InterPro" id="IPR031148">
    <property type="entry name" value="Plexin"/>
</dbReference>
<evidence type="ECO:0000259" key="5">
    <source>
        <dbReference type="SMART" id="SM00423"/>
    </source>
</evidence>
<dbReference type="Proteomes" id="UP000694844">
    <property type="component" value="Chromosome 8"/>
</dbReference>
<reference evidence="7" key="1">
    <citation type="submission" date="2025-08" db="UniProtKB">
        <authorList>
            <consortium name="RefSeq"/>
        </authorList>
    </citation>
    <scope>IDENTIFICATION</scope>
    <source>
        <tissue evidence="7">Whole sample</tissue>
    </source>
</reference>
<dbReference type="InterPro" id="IPR016201">
    <property type="entry name" value="PSI"/>
</dbReference>
<dbReference type="RefSeq" id="XP_022296242.1">
    <property type="nucleotide sequence ID" value="XM_022440534.1"/>
</dbReference>
<dbReference type="PANTHER" id="PTHR22625">
    <property type="entry name" value="PLEXIN"/>
    <property type="match status" value="1"/>
</dbReference>
<comment type="subcellular location">
    <subcellularLocation>
        <location evidence="1">Membrane</location>
    </subcellularLocation>
</comment>
<dbReference type="SUPFAM" id="SSF101912">
    <property type="entry name" value="Sema domain"/>
    <property type="match status" value="1"/>
</dbReference>
<organism evidence="6 7">
    <name type="scientific">Crassostrea virginica</name>
    <name type="common">Eastern oyster</name>
    <dbReference type="NCBI Taxonomy" id="6565"/>
    <lineage>
        <taxon>Eukaryota</taxon>
        <taxon>Metazoa</taxon>
        <taxon>Spiralia</taxon>
        <taxon>Lophotrochozoa</taxon>
        <taxon>Mollusca</taxon>
        <taxon>Bivalvia</taxon>
        <taxon>Autobranchia</taxon>
        <taxon>Pteriomorphia</taxon>
        <taxon>Ostreida</taxon>
        <taxon>Ostreoidea</taxon>
        <taxon>Ostreidae</taxon>
        <taxon>Crassostrea</taxon>
    </lineage>
</organism>
<name>A0A8B8AYL9_CRAVI</name>
<gene>
    <name evidence="7" type="primary">LOC111106024</name>
</gene>
<keyword evidence="4" id="KW-0325">Glycoprotein</keyword>
<sequence>MNLPEAQCVTVPFNKSNELIPGLFDAFYKGDFCNNIDSTVPQFGVIIGLLPLIGQAVYTSPSHRGTVVGRTVINDLVTLYIGTNNGHVIQVFYDTDKRETIELRDSIKVDKSKIQAIRTVNKVTYIMSQNKIVRMFQQKNCGQFSSNCQQCISARDANCGWCVVNDKCTTKSECSDIKEGYWLPSVKNKCLSLEFKDHPLGFGYKLDADISSQGEKTLTIKFVPQIPSTSEMGCRLNGSSAALTAVNVFGGIECTIPSATGGRGTSMATLSFEEGNRDLQIVWENTVIARIPILFYRCSKFQSCGECLKMANKTDCYWCELDVTCSAKRRNCANDTATEIAIYNPPYDEKCSQIKSTQKLKIPSGQQRTLKFEGKNLPQNNMNFEFVYECVVDSNDFPGRKIGFMIECANMTIDGDGNKTVQFRYGRKDRGTVQLETFGGSLSVEVYRCKSLSSSKDDCSTCHYYNQREGYECHWCKNTGCVVIDDSRCPSRETCGRPIVTKITPEDGPYGGNTPGSTKHFHNILLRLQLPVGYFIMFIIKHFENVLKTFCLTPKTF</sequence>
<feature type="domain" description="PSI" evidence="5">
    <location>
        <begin position="297"/>
        <end position="352"/>
    </location>
</feature>
<dbReference type="PANTHER" id="PTHR22625:SF70">
    <property type="entry name" value="PLEXIN A, ISOFORM A"/>
    <property type="match status" value="1"/>
</dbReference>
<dbReference type="OrthoDB" id="6121858at2759"/>
<evidence type="ECO:0000313" key="7">
    <source>
        <dbReference type="RefSeq" id="XP_022296242.1"/>
    </source>
</evidence>
<dbReference type="GO" id="GO:0030334">
    <property type="term" value="P:regulation of cell migration"/>
    <property type="evidence" value="ECO:0007669"/>
    <property type="project" value="TreeGrafter"/>
</dbReference>
<dbReference type="GeneID" id="111106024"/>
<dbReference type="SUPFAM" id="SSF103575">
    <property type="entry name" value="Plexin repeat"/>
    <property type="match status" value="1"/>
</dbReference>
<evidence type="ECO:0000256" key="4">
    <source>
        <dbReference type="ARBA" id="ARBA00023180"/>
    </source>
</evidence>
<dbReference type="GO" id="GO:0005886">
    <property type="term" value="C:plasma membrane"/>
    <property type="evidence" value="ECO:0007669"/>
    <property type="project" value="TreeGrafter"/>
</dbReference>
<accession>A0A8B8AYL9</accession>